<evidence type="ECO:0000256" key="11">
    <source>
        <dbReference type="ARBA" id="ARBA00023204"/>
    </source>
</evidence>
<feature type="compositionally biased region" description="Basic and acidic residues" evidence="14">
    <location>
        <begin position="426"/>
        <end position="438"/>
    </location>
</feature>
<keyword evidence="7" id="KW-0677">Repeat</keyword>
<keyword evidence="8" id="KW-0227">DNA damage</keyword>
<dbReference type="Gene3D" id="3.40.50.10190">
    <property type="entry name" value="BRCT domain"/>
    <property type="match status" value="2"/>
</dbReference>
<dbReference type="InterPro" id="IPR008984">
    <property type="entry name" value="SMAD_FHA_dom_sf"/>
</dbReference>
<keyword evidence="12" id="KW-0539">Nucleus</keyword>
<organism evidence="17 18">
    <name type="scientific">Pogona vitticeps</name>
    <name type="common">central bearded dragon</name>
    <dbReference type="NCBI Taxonomy" id="103695"/>
    <lineage>
        <taxon>Eukaryota</taxon>
        <taxon>Metazoa</taxon>
        <taxon>Chordata</taxon>
        <taxon>Craniata</taxon>
        <taxon>Vertebrata</taxon>
        <taxon>Euteleostomi</taxon>
        <taxon>Lepidosauria</taxon>
        <taxon>Squamata</taxon>
        <taxon>Bifurcata</taxon>
        <taxon>Unidentata</taxon>
        <taxon>Episquamata</taxon>
        <taxon>Toxicofera</taxon>
        <taxon>Iguania</taxon>
        <taxon>Acrodonta</taxon>
        <taxon>Agamidae</taxon>
        <taxon>Amphibolurinae</taxon>
        <taxon>Pogona</taxon>
    </lineage>
</organism>
<feature type="compositionally biased region" description="Polar residues" evidence="14">
    <location>
        <begin position="328"/>
        <end position="341"/>
    </location>
</feature>
<dbReference type="SMART" id="SM00292">
    <property type="entry name" value="BRCT"/>
    <property type="match status" value="2"/>
</dbReference>
<evidence type="ECO:0000313" key="18">
    <source>
        <dbReference type="RefSeq" id="XP_020669391.2"/>
    </source>
</evidence>
<dbReference type="GO" id="GO:0005694">
    <property type="term" value="C:chromosome"/>
    <property type="evidence" value="ECO:0007669"/>
    <property type="project" value="UniProtKB-SubCell"/>
</dbReference>
<gene>
    <name evidence="18" type="primary">MDC1</name>
</gene>
<feature type="compositionally biased region" description="Basic and acidic residues" evidence="14">
    <location>
        <begin position="915"/>
        <end position="929"/>
    </location>
</feature>
<keyword evidence="13" id="KW-0131">Cell cycle</keyword>
<dbReference type="KEGG" id="pvt:110090166"/>
<dbReference type="CDD" id="cd18441">
    <property type="entry name" value="BRCT_MDC1_rpt2"/>
    <property type="match status" value="1"/>
</dbReference>
<feature type="compositionally biased region" description="Low complexity" evidence="14">
    <location>
        <begin position="1027"/>
        <end position="1037"/>
    </location>
</feature>
<evidence type="ECO:0000259" key="16">
    <source>
        <dbReference type="PROSITE" id="PS50172"/>
    </source>
</evidence>
<evidence type="ECO:0000256" key="8">
    <source>
        <dbReference type="ARBA" id="ARBA00022763"/>
    </source>
</evidence>
<dbReference type="Pfam" id="PF16770">
    <property type="entry name" value="RTT107_BRCT_5"/>
    <property type="match status" value="1"/>
</dbReference>
<evidence type="ECO:0000256" key="7">
    <source>
        <dbReference type="ARBA" id="ARBA00022737"/>
    </source>
</evidence>
<dbReference type="Gene3D" id="2.60.200.20">
    <property type="match status" value="1"/>
</dbReference>
<dbReference type="CTD" id="9656"/>
<evidence type="ECO:0000256" key="4">
    <source>
        <dbReference type="ARBA" id="ARBA00022454"/>
    </source>
</evidence>
<evidence type="ECO:0000256" key="1">
    <source>
        <dbReference type="ARBA" id="ARBA00004123"/>
    </source>
</evidence>
<dbReference type="CDD" id="cd22665">
    <property type="entry name" value="FHA_MDC1"/>
    <property type="match status" value="1"/>
</dbReference>
<evidence type="ECO:0000313" key="17">
    <source>
        <dbReference type="Proteomes" id="UP001652642"/>
    </source>
</evidence>
<dbReference type="SUPFAM" id="SSF49879">
    <property type="entry name" value="SMAD/FHA domain"/>
    <property type="match status" value="1"/>
</dbReference>
<evidence type="ECO:0000256" key="5">
    <source>
        <dbReference type="ARBA" id="ARBA00022499"/>
    </source>
</evidence>
<evidence type="ECO:0000256" key="14">
    <source>
        <dbReference type="SAM" id="MobiDB-lite"/>
    </source>
</evidence>
<feature type="compositionally biased region" description="Acidic residues" evidence="14">
    <location>
        <begin position="374"/>
        <end position="383"/>
    </location>
</feature>
<dbReference type="GeneID" id="110090166"/>
<sequence>MDQTQVLDWDGEDDPDYSSNGAGDSGEPPKPVGRLHLLSNKYGPEKDFWIYPGENVIGRLESCQICLPASSVSKNHAVIEVPSPDGPHLLYDRGSLNKTRRQRLILKPEVRYSLQDGDALLFGDVGCQYFILALGGASESSDESMEVPPTQTRPNASAFVIEETPAPGKRLRLEGVLVQDSDKEEEGEDVVNGAGRKNGSDPAVDDGPGGPFKLASSMFSSPSAAVVPESDDESGEASVSELPCPSLRLCFESQDAEPGSLENGGVPPLNHERNPVQSGGAEIATKAQPDLGGRTAKNQEAPSVALAEGVHLDSDTDVDEEFTGGISEPSTSRCLPETSKTLEVGSDTDADEPVSVNPEPDNQKNHQMAIEVGSDTDVEEMVEDPNVPQTHQPAENGEEDTDAEEGTENPSMADPGGHRSGPQKESGCKDVREAKEDQDAAPPKGCPLDEEEEDSDTDVEGAIGDSDAKAQKLLENRDSDTDVDDASPKRKNPDGALKTQESACDRDSNTVVDDAAGAGSVLETLRDSDGDTDVEMSDLVLENSDVARTQGPHPLSSKDSSACVEEIPLKGVVHLDSRCPGQGPGVEADSPIVEFKGNQEAVSEASQSFDRKKPLENPKVVKDTTVSSQKPGLPVLSVDSDTDVEDEVENLNGGSEEGHKAASVGPGRGGRGSFLENSGAGSPQSPMADGVGDSDTDVEGASPSHKESMAQDSDTDVEEATVPLVPGGTSTAGRELAASVAEVRVRQEPCKGNENPGAEENEAPPADDGSNTDDDPDLAFQATQCFLPPETSSPMPEKAHNTTGAACSSPLKEDNQDPGTYMLEATQLFCQDLEPLSEEPTQAFVAPEEEETELISQSLREEGGGRLHVEGTVPALSTLASRGQQATRLSATLAKPSSLRSSPSELVAHTVAEGGVDKPEKEAEPERARSVPVPSSSSSSSSESSALPEVVGNFESEAQVSAEPSEAGSTAGLPPPGSGEAGVHHHLEEKSSTLAREEAKDVSKQVPDRAKPELASVSGRRRSQRLSSTAAATSPASVPEGRSLRRRGPAGSDNAGGSREPAASLSRRRGLRQLSSASQFMGEPEAKEVQPEKEDDEEEEEAHSRKKPRHGEPAVVSCPSRAKVSPGDSDAASRLKGEAAIAAGSLGTRELSRRGKSRAAAAEPGKEQPPERPQTRAGRRSNSTSSPKDSGKDAKPRQESPAQSTPSSGRRLRLQSAESKSGGTRAQPQKRTQGPGTPAPKVLFTGVIDEEGERVVTTLGGSLAESVFDCTHLVTDRVRRTVKFLCALARGIPIVTPDWLEKSRQNSFFLMPTSFLVHDPEQEKNFGFSLTASLQRAQQEGGLFQGYEIHVTPNVKPEPEHMRDIVKCSGGTFLPRMPRAYKDKRVVVSCPDDLSRCKPAQDAGIPIANSEFILTGLLQQCIDLEAHQLEGVGASPTPTTRASKRRAVAPTAPPSTAKRRR</sequence>
<evidence type="ECO:0000256" key="3">
    <source>
        <dbReference type="ARBA" id="ARBA00015014"/>
    </source>
</evidence>
<comment type="subcellular location">
    <subcellularLocation>
        <location evidence="2">Chromosome</location>
    </subcellularLocation>
    <subcellularLocation>
        <location evidence="1">Nucleus</location>
    </subcellularLocation>
</comment>
<dbReference type="InParanoid" id="A0A6J0V930"/>
<dbReference type="InterPro" id="IPR000253">
    <property type="entry name" value="FHA_dom"/>
</dbReference>
<dbReference type="SUPFAM" id="SSF52113">
    <property type="entry name" value="BRCT domain"/>
    <property type="match status" value="2"/>
</dbReference>
<name>A0A6J0V930_9SAUR</name>
<evidence type="ECO:0000256" key="10">
    <source>
        <dbReference type="ARBA" id="ARBA00022990"/>
    </source>
</evidence>
<feature type="region of interest" description="Disordered" evidence="14">
    <location>
        <begin position="250"/>
        <end position="532"/>
    </location>
</feature>
<feature type="compositionally biased region" description="Acidic residues" evidence="14">
    <location>
        <begin position="396"/>
        <end position="407"/>
    </location>
</feature>
<proteinExistence type="predicted"/>
<feature type="compositionally biased region" description="Basic and acidic residues" evidence="14">
    <location>
        <begin position="1189"/>
        <end position="1198"/>
    </location>
</feature>
<feature type="compositionally biased region" description="Basic and acidic residues" evidence="14">
    <location>
        <begin position="982"/>
        <end position="1012"/>
    </location>
</feature>
<keyword evidence="6" id="KW-0597">Phosphoprotein</keyword>
<dbReference type="CDD" id="cd17744">
    <property type="entry name" value="BRCT_MDC1_rpt1"/>
    <property type="match status" value="1"/>
</dbReference>
<evidence type="ECO:0000259" key="15">
    <source>
        <dbReference type="PROSITE" id="PS50006"/>
    </source>
</evidence>
<evidence type="ECO:0000256" key="2">
    <source>
        <dbReference type="ARBA" id="ARBA00004286"/>
    </source>
</evidence>
<feature type="region of interest" description="Disordered" evidence="14">
    <location>
        <begin position="598"/>
        <end position="818"/>
    </location>
</feature>
<feature type="compositionally biased region" description="Basic and acidic residues" evidence="14">
    <location>
        <begin position="609"/>
        <end position="622"/>
    </location>
</feature>
<evidence type="ECO:0000256" key="12">
    <source>
        <dbReference type="ARBA" id="ARBA00023242"/>
    </source>
</evidence>
<reference evidence="17" key="1">
    <citation type="submission" date="2025-05" db="UniProtKB">
        <authorList>
            <consortium name="RefSeq"/>
        </authorList>
    </citation>
    <scope>NUCLEOTIDE SEQUENCE [LARGE SCALE GENOMIC DNA]</scope>
</reference>
<dbReference type="Proteomes" id="UP001652642">
    <property type="component" value="Chromosome 2"/>
</dbReference>
<dbReference type="InterPro" id="IPR001357">
    <property type="entry name" value="BRCT_dom"/>
</dbReference>
<keyword evidence="5" id="KW-1017">Isopeptide bond</keyword>
<evidence type="ECO:0000256" key="13">
    <source>
        <dbReference type="ARBA" id="ARBA00023306"/>
    </source>
</evidence>
<protein>
    <recommendedName>
        <fullName evidence="3">Mediator of DNA damage checkpoint protein 1</fullName>
    </recommendedName>
</protein>
<dbReference type="InterPro" id="IPR051579">
    <property type="entry name" value="DDR_Transcriptional_Reg"/>
</dbReference>
<dbReference type="Pfam" id="PF00498">
    <property type="entry name" value="FHA"/>
    <property type="match status" value="1"/>
</dbReference>
<feature type="compositionally biased region" description="Polar residues" evidence="14">
    <location>
        <begin position="1216"/>
        <end position="1235"/>
    </location>
</feature>
<feature type="region of interest" description="Disordered" evidence="14">
    <location>
        <begin position="878"/>
        <end position="1242"/>
    </location>
</feature>
<dbReference type="PANTHER" id="PTHR23196">
    <property type="entry name" value="PAX TRANSCRIPTION ACTIVATION DOMAIN INTERACTING PROTEIN"/>
    <property type="match status" value="1"/>
</dbReference>
<feature type="compositionally biased region" description="Basic and acidic residues" evidence="14">
    <location>
        <begin position="1164"/>
        <end position="1174"/>
    </location>
</feature>
<dbReference type="PROSITE" id="PS50172">
    <property type="entry name" value="BRCT"/>
    <property type="match status" value="2"/>
</dbReference>
<keyword evidence="4" id="KW-0158">Chromosome</keyword>
<feature type="compositionally biased region" description="Low complexity" evidence="14">
    <location>
        <begin position="930"/>
        <end position="946"/>
    </location>
</feature>
<dbReference type="Pfam" id="PF16589">
    <property type="entry name" value="BRCT_2"/>
    <property type="match status" value="1"/>
</dbReference>
<dbReference type="OrthoDB" id="552194at2759"/>
<evidence type="ECO:0000256" key="9">
    <source>
        <dbReference type="ARBA" id="ARBA00022843"/>
    </source>
</evidence>
<dbReference type="GO" id="GO:0006281">
    <property type="term" value="P:DNA repair"/>
    <property type="evidence" value="ECO:0007669"/>
    <property type="project" value="UniProtKB-KW"/>
</dbReference>
<dbReference type="GO" id="GO:0005634">
    <property type="term" value="C:nucleus"/>
    <property type="evidence" value="ECO:0007669"/>
    <property type="project" value="UniProtKB-SubCell"/>
</dbReference>
<feature type="compositionally biased region" description="Acidic residues" evidence="14">
    <location>
        <begin position="448"/>
        <end position="459"/>
    </location>
</feature>
<feature type="domain" description="FHA" evidence="15">
    <location>
        <begin position="55"/>
        <end position="106"/>
    </location>
</feature>
<dbReference type="InterPro" id="IPR036420">
    <property type="entry name" value="BRCT_dom_sf"/>
</dbReference>
<feature type="compositionally biased region" description="Basic and acidic residues" evidence="14">
    <location>
        <begin position="466"/>
        <end position="493"/>
    </location>
</feature>
<feature type="domain" description="BRCT" evidence="16">
    <location>
        <begin position="1239"/>
        <end position="1317"/>
    </location>
</feature>
<dbReference type="RefSeq" id="XP_020669391.2">
    <property type="nucleotide sequence ID" value="XM_020813732.2"/>
</dbReference>
<reference evidence="18" key="2">
    <citation type="submission" date="2025-08" db="UniProtKB">
        <authorList>
            <consortium name="RefSeq"/>
        </authorList>
    </citation>
    <scope>IDENTIFICATION</scope>
</reference>
<feature type="region of interest" description="Disordered" evidence="14">
    <location>
        <begin position="1432"/>
        <end position="1461"/>
    </location>
</feature>
<keyword evidence="10" id="KW-0007">Acetylation</keyword>
<evidence type="ECO:0000256" key="6">
    <source>
        <dbReference type="ARBA" id="ARBA00022553"/>
    </source>
</evidence>
<keyword evidence="17" id="KW-1185">Reference proteome</keyword>
<feature type="compositionally biased region" description="Acidic residues" evidence="14">
    <location>
        <begin position="640"/>
        <end position="649"/>
    </location>
</feature>
<keyword evidence="11" id="KW-0234">DNA repair</keyword>
<feature type="region of interest" description="Disordered" evidence="14">
    <location>
        <begin position="1"/>
        <end position="34"/>
    </location>
</feature>
<keyword evidence="9" id="KW-0832">Ubl conjugation</keyword>
<feature type="region of interest" description="Disordered" evidence="14">
    <location>
        <begin position="177"/>
        <end position="216"/>
    </location>
</feature>
<dbReference type="PROSITE" id="PS50006">
    <property type="entry name" value="FHA_DOMAIN"/>
    <property type="match status" value="1"/>
</dbReference>
<accession>A0A6J0V930</accession>
<feature type="compositionally biased region" description="Polar residues" evidence="14">
    <location>
        <begin position="675"/>
        <end position="685"/>
    </location>
</feature>
<feature type="compositionally biased region" description="Polar residues" evidence="14">
    <location>
        <begin position="878"/>
        <end position="890"/>
    </location>
</feature>
<feature type="domain" description="BRCT" evidence="16">
    <location>
        <begin position="1339"/>
        <end position="1414"/>
    </location>
</feature>
<dbReference type="PANTHER" id="PTHR23196:SF34">
    <property type="entry name" value="MEDIATOR OF DNA DAMAGE CHECKPOINT PROTEIN 1"/>
    <property type="match status" value="1"/>
</dbReference>